<dbReference type="Proteomes" id="UP000838756">
    <property type="component" value="Unassembled WGS sequence"/>
</dbReference>
<feature type="compositionally biased region" description="Polar residues" evidence="4">
    <location>
        <begin position="453"/>
        <end position="464"/>
    </location>
</feature>
<feature type="region of interest" description="Disordered" evidence="4">
    <location>
        <begin position="148"/>
        <end position="180"/>
    </location>
</feature>
<evidence type="ECO:0000256" key="4">
    <source>
        <dbReference type="SAM" id="MobiDB-lite"/>
    </source>
</evidence>
<keyword evidence="2 5" id="KW-0732">Signal</keyword>
<feature type="compositionally biased region" description="Polar residues" evidence="4">
    <location>
        <begin position="714"/>
        <end position="734"/>
    </location>
</feature>
<dbReference type="Pfam" id="PF00379">
    <property type="entry name" value="Chitin_bind_4"/>
    <property type="match status" value="1"/>
</dbReference>
<feature type="region of interest" description="Disordered" evidence="4">
    <location>
        <begin position="520"/>
        <end position="885"/>
    </location>
</feature>
<feature type="region of interest" description="Disordered" evidence="4">
    <location>
        <begin position="271"/>
        <end position="464"/>
    </location>
</feature>
<feature type="signal peptide" evidence="5">
    <location>
        <begin position="1"/>
        <end position="15"/>
    </location>
</feature>
<feature type="compositionally biased region" description="Polar residues" evidence="4">
    <location>
        <begin position="148"/>
        <end position="168"/>
    </location>
</feature>
<dbReference type="InterPro" id="IPR031311">
    <property type="entry name" value="CHIT_BIND_RR_consensus"/>
</dbReference>
<feature type="compositionally biased region" description="Low complexity" evidence="4">
    <location>
        <begin position="741"/>
        <end position="752"/>
    </location>
</feature>
<feature type="compositionally biased region" description="Polar residues" evidence="4">
    <location>
        <begin position="758"/>
        <end position="803"/>
    </location>
</feature>
<keyword evidence="7" id="KW-1185">Reference proteome</keyword>
<evidence type="ECO:0000256" key="1">
    <source>
        <dbReference type="ARBA" id="ARBA00022460"/>
    </source>
</evidence>
<evidence type="ECO:0000313" key="6">
    <source>
        <dbReference type="EMBL" id="CAH2240813.1"/>
    </source>
</evidence>
<comment type="caution">
    <text evidence="6">The sequence shown here is derived from an EMBL/GenBank/DDBJ whole genome shotgun (WGS) entry which is preliminary data.</text>
</comment>
<feature type="compositionally biased region" description="Polar residues" evidence="4">
    <location>
        <begin position="294"/>
        <end position="335"/>
    </location>
</feature>
<dbReference type="InterPro" id="IPR000618">
    <property type="entry name" value="Insect_cuticle"/>
</dbReference>
<name>A0A8S4RR11_9NEOP</name>
<feature type="compositionally biased region" description="Low complexity" evidence="4">
    <location>
        <begin position="625"/>
        <end position="639"/>
    </location>
</feature>
<dbReference type="PROSITE" id="PS51155">
    <property type="entry name" value="CHIT_BIND_RR_2"/>
    <property type="match status" value="1"/>
</dbReference>
<dbReference type="EMBL" id="CAKXAJ010025552">
    <property type="protein sequence ID" value="CAH2240813.1"/>
    <property type="molecule type" value="Genomic_DNA"/>
</dbReference>
<feature type="region of interest" description="Disordered" evidence="4">
    <location>
        <begin position="33"/>
        <end position="95"/>
    </location>
</feature>
<evidence type="ECO:0000256" key="3">
    <source>
        <dbReference type="PROSITE-ProRule" id="PRU00497"/>
    </source>
</evidence>
<keyword evidence="1 3" id="KW-0193">Cuticle</keyword>
<dbReference type="AlphaFoldDB" id="A0A8S4RR11"/>
<sequence>MKLVIVLSIIAYGYADKLDRAYLPPVNAATAGGSPGALLAPASGNPGSNLGQAGQDPSGRQPGAGSGQSFPSTFGGVSGNAQNGPGFGAGNKQSLSGTGLNAFASTGNNGKVPLLGANAPFGTSQSTNFGSNKAPGANTFNVGSQQAYRPQSARPSSQGFGQETQAINEAQAYKPERSQAAADRNAEILKYVNENNGESYLYSYETSNGISVEESGVATNGVKAQGGFSYTGDDGQSYSLTYTADENGFQPQGEHLPTPHPIPEEILKSIEENSRAAAAGTQEGAYRPEEYESDNSALQYNAGQTSFNRPQGSYQGSFQQGPTSQTQNNQYSGNTGAFGPNPVTGQSDQFGQTKPSQGPNQFSAGPSRLQGQIKQYQQASGSNQGPVDQFSGQSGQIDNVKPFAGSSQFTTGTQGQSNQYQTGLGNSQRPFGQSSNQGSFTQGLGQGQGSSGYNYNQPQSNLGAVTQFGSGASVQNRPQVNQGQTIATSGTTFGLQSGKVSPSEKPFGTFQGSQISQLQNSANRPGNQLIGSAVNQLNPSKPSFESQGFPVRPGSQESAGSTVSSGYQYQANANRPSFGLNKPSGSSFQPSQGFQYQSNTNKPSLGTNNGIKGSAQFGPSTTGSNGLTGQGQQYQQNGNRPFGGSSASNQESVPFGGSSGNRTPGSGSLFVPDNQHFGSTIRPSISQFGPESQQSTSAQGSSGAAPIQAPYQYNKPSQSFPAQQQPGSSANLSPNGKRPAGSSFGSQGFNGQKPGVSSPGNQAINGQGPSFNPQGYQVASTRPSLAGTQGVNGQGSDSSSLGPQDQRPGGSFPSSQTVIGQRPTYTGIQGINQRPDGSSSGSQGVNGQGPFSPGNGSSQGSQGRPEQFGGPRQPPSFNSQEGYKY</sequence>
<feature type="compositionally biased region" description="Low complexity" evidence="4">
    <location>
        <begin position="837"/>
        <end position="863"/>
    </location>
</feature>
<dbReference type="OrthoDB" id="7492154at2759"/>
<evidence type="ECO:0000256" key="5">
    <source>
        <dbReference type="SAM" id="SignalP"/>
    </source>
</evidence>
<feature type="compositionally biased region" description="Polar residues" evidence="4">
    <location>
        <begin position="520"/>
        <end position="546"/>
    </location>
</feature>
<gene>
    <name evidence="6" type="primary">jg13449</name>
    <name evidence="6" type="ORF">PAEG_LOCUS17305</name>
</gene>
<feature type="compositionally biased region" description="Low complexity" evidence="4">
    <location>
        <begin position="692"/>
        <end position="705"/>
    </location>
</feature>
<feature type="compositionally biased region" description="Polar residues" evidence="4">
    <location>
        <begin position="875"/>
        <end position="885"/>
    </location>
</feature>
<feature type="compositionally biased region" description="Low complexity" evidence="4">
    <location>
        <begin position="583"/>
        <end position="598"/>
    </location>
</feature>
<feature type="compositionally biased region" description="Polar residues" evidence="4">
    <location>
        <begin position="676"/>
        <end position="691"/>
    </location>
</feature>
<evidence type="ECO:0000256" key="2">
    <source>
        <dbReference type="ARBA" id="ARBA00022729"/>
    </source>
</evidence>
<accession>A0A8S4RR11</accession>
<feature type="compositionally biased region" description="Low complexity" evidence="4">
    <location>
        <begin position="33"/>
        <end position="44"/>
    </location>
</feature>
<dbReference type="PRINTS" id="PR00947">
    <property type="entry name" value="CUTICLE"/>
</dbReference>
<dbReference type="GO" id="GO:0042302">
    <property type="term" value="F:structural constituent of cuticle"/>
    <property type="evidence" value="ECO:0007669"/>
    <property type="project" value="UniProtKB-UniRule"/>
</dbReference>
<feature type="compositionally biased region" description="Polar residues" evidence="4">
    <location>
        <begin position="812"/>
        <end position="836"/>
    </location>
</feature>
<feature type="chain" id="PRO_5035918399" evidence="5">
    <location>
        <begin position="16"/>
        <end position="885"/>
    </location>
</feature>
<evidence type="ECO:0000313" key="7">
    <source>
        <dbReference type="Proteomes" id="UP000838756"/>
    </source>
</evidence>
<feature type="compositionally biased region" description="Polar residues" evidence="4">
    <location>
        <begin position="555"/>
        <end position="575"/>
    </location>
</feature>
<dbReference type="PROSITE" id="PS00233">
    <property type="entry name" value="CHIT_BIND_RR_1"/>
    <property type="match status" value="1"/>
</dbReference>
<reference evidence="6" key="1">
    <citation type="submission" date="2022-03" db="EMBL/GenBank/DDBJ databases">
        <authorList>
            <person name="Lindestad O."/>
        </authorList>
    </citation>
    <scope>NUCLEOTIDE SEQUENCE</scope>
</reference>
<feature type="compositionally biased region" description="Polar residues" evidence="4">
    <location>
        <begin position="343"/>
        <end position="397"/>
    </location>
</feature>
<organism evidence="6 7">
    <name type="scientific">Pararge aegeria aegeria</name>
    <dbReference type="NCBI Taxonomy" id="348720"/>
    <lineage>
        <taxon>Eukaryota</taxon>
        <taxon>Metazoa</taxon>
        <taxon>Ecdysozoa</taxon>
        <taxon>Arthropoda</taxon>
        <taxon>Hexapoda</taxon>
        <taxon>Insecta</taxon>
        <taxon>Pterygota</taxon>
        <taxon>Neoptera</taxon>
        <taxon>Endopterygota</taxon>
        <taxon>Lepidoptera</taxon>
        <taxon>Glossata</taxon>
        <taxon>Ditrysia</taxon>
        <taxon>Papilionoidea</taxon>
        <taxon>Nymphalidae</taxon>
        <taxon>Satyrinae</taxon>
        <taxon>Satyrini</taxon>
        <taxon>Parargina</taxon>
        <taxon>Pararge</taxon>
    </lineage>
</organism>
<protein>
    <submittedName>
        <fullName evidence="6">Jg13449 protein</fullName>
    </submittedName>
</protein>
<feature type="compositionally biased region" description="Polar residues" evidence="4">
    <location>
        <begin position="405"/>
        <end position="436"/>
    </location>
</feature>
<proteinExistence type="predicted"/>
<feature type="compositionally biased region" description="Polar residues" evidence="4">
    <location>
        <begin position="599"/>
        <end position="624"/>
    </location>
</feature>